<dbReference type="SUPFAM" id="SSF54523">
    <property type="entry name" value="Pili subunits"/>
    <property type="match status" value="1"/>
</dbReference>
<keyword evidence="4 6" id="KW-1133">Transmembrane helix</keyword>
<dbReference type="AlphaFoldDB" id="A0A2M6WSJ1"/>
<dbReference type="GO" id="GO:0015627">
    <property type="term" value="C:type II protein secretion system complex"/>
    <property type="evidence" value="ECO:0007669"/>
    <property type="project" value="InterPro"/>
</dbReference>
<keyword evidence="3 6" id="KW-0812">Transmembrane</keyword>
<keyword evidence="5 6" id="KW-0472">Membrane</keyword>
<dbReference type="PANTHER" id="PTHR30093">
    <property type="entry name" value="GENERAL SECRETION PATHWAY PROTEIN G"/>
    <property type="match status" value="1"/>
</dbReference>
<feature type="transmembrane region" description="Helical" evidence="6">
    <location>
        <begin position="12"/>
        <end position="34"/>
    </location>
</feature>
<dbReference type="InterPro" id="IPR045584">
    <property type="entry name" value="Pilin-like"/>
</dbReference>
<dbReference type="Pfam" id="PF07963">
    <property type="entry name" value="N_methyl"/>
    <property type="match status" value="1"/>
</dbReference>
<dbReference type="Proteomes" id="UP000228533">
    <property type="component" value="Unassembled WGS sequence"/>
</dbReference>
<dbReference type="GO" id="GO:0015628">
    <property type="term" value="P:protein secretion by the type II secretion system"/>
    <property type="evidence" value="ECO:0007669"/>
    <property type="project" value="InterPro"/>
</dbReference>
<proteinExistence type="predicted"/>
<dbReference type="Gene3D" id="3.30.700.10">
    <property type="entry name" value="Glycoprotein, Type 4 Pilin"/>
    <property type="match status" value="1"/>
</dbReference>
<dbReference type="InterPro" id="IPR012902">
    <property type="entry name" value="N_methyl_site"/>
</dbReference>
<dbReference type="PANTHER" id="PTHR30093:SF44">
    <property type="entry name" value="TYPE II SECRETION SYSTEM CORE PROTEIN G"/>
    <property type="match status" value="1"/>
</dbReference>
<dbReference type="NCBIfam" id="TIGR02532">
    <property type="entry name" value="IV_pilin_GFxxxE"/>
    <property type="match status" value="1"/>
</dbReference>
<keyword evidence="2" id="KW-0488">Methylation</keyword>
<evidence type="ECO:0000256" key="4">
    <source>
        <dbReference type="ARBA" id="ARBA00022989"/>
    </source>
</evidence>
<comment type="subcellular location">
    <subcellularLocation>
        <location evidence="1">Membrane</location>
        <topology evidence="1">Single-pass membrane protein</topology>
    </subcellularLocation>
</comment>
<evidence type="ECO:0000256" key="2">
    <source>
        <dbReference type="ARBA" id="ARBA00022481"/>
    </source>
</evidence>
<organism evidence="7 8">
    <name type="scientific">Candidatus Falkowbacteria bacterium CG10_big_fil_rev_8_21_14_0_10_37_14</name>
    <dbReference type="NCBI Taxonomy" id="1974561"/>
    <lineage>
        <taxon>Bacteria</taxon>
        <taxon>Candidatus Falkowiibacteriota</taxon>
    </lineage>
</organism>
<evidence type="ECO:0000256" key="3">
    <source>
        <dbReference type="ARBA" id="ARBA00022692"/>
    </source>
</evidence>
<reference evidence="8" key="1">
    <citation type="submission" date="2017-09" db="EMBL/GenBank/DDBJ databases">
        <title>Depth-based differentiation of microbial function through sediment-hosted aquifers and enrichment of novel symbionts in the deep terrestrial subsurface.</title>
        <authorList>
            <person name="Probst A.J."/>
            <person name="Ladd B."/>
            <person name="Jarett J.K."/>
            <person name="Geller-Mcgrath D.E."/>
            <person name="Sieber C.M.K."/>
            <person name="Emerson J.B."/>
            <person name="Anantharaman K."/>
            <person name="Thomas B.C."/>
            <person name="Malmstrom R."/>
            <person name="Stieglmeier M."/>
            <person name="Klingl A."/>
            <person name="Woyke T."/>
            <person name="Ryan C.M."/>
            <person name="Banfield J.F."/>
        </authorList>
    </citation>
    <scope>NUCLEOTIDE SEQUENCE [LARGE SCALE GENOMIC DNA]</scope>
</reference>
<evidence type="ECO:0000256" key="5">
    <source>
        <dbReference type="ARBA" id="ARBA00023136"/>
    </source>
</evidence>
<evidence type="ECO:0000256" key="6">
    <source>
        <dbReference type="SAM" id="Phobius"/>
    </source>
</evidence>
<dbReference type="PROSITE" id="PS00409">
    <property type="entry name" value="PROKAR_NTER_METHYL"/>
    <property type="match status" value="1"/>
</dbReference>
<accession>A0A2M6WSJ1</accession>
<evidence type="ECO:0000313" key="7">
    <source>
        <dbReference type="EMBL" id="PIT95666.1"/>
    </source>
</evidence>
<dbReference type="PRINTS" id="PR00813">
    <property type="entry name" value="BCTERIALGSPG"/>
</dbReference>
<gene>
    <name evidence="7" type="ORF">COT94_04615</name>
</gene>
<sequence length="408" mass="44205">MLIKHNKSGFTLVELLVVLVIAAMLATLSIIAIGQIRQKSRDVRRVSDIKQIQTALELYFYNTGSYPNSDDFHLGDTLESDGTTYMHKVPLAPYPSIEGACKINQYLYEVSFDNLSYKLYWCLASNLAELNAGTCVASPTSICSACNQTASCDGKCGGHDGCGVICPSTCSSGQTCDTATNTCHECSNNADCASRDDGKNTCSDNSCICVATTDDALKAAHCSGKDCGSIIINDNCGTSRTVLCGPNECSDSYQSCGGGGIPNVCGCTKSSIAQACSNYCNGKQVADGCGDYHVCDNLLYCNTQVCCKSDNTCGSTLTNVVVVHNTECVGNEDGHLTSNQKCMIFYGIPTQVKNTGYSYVNSEECFLYNYQSYWTYTSFSQVLYNRVPVEPNVYWYQFRVTCNFTMCN</sequence>
<comment type="caution">
    <text evidence="7">The sequence shown here is derived from an EMBL/GenBank/DDBJ whole genome shotgun (WGS) entry which is preliminary data.</text>
</comment>
<protein>
    <recommendedName>
        <fullName evidence="9">Type II secretion system protein GspG C-terminal domain-containing protein</fullName>
    </recommendedName>
</protein>
<dbReference type="EMBL" id="PFAM01000026">
    <property type="protein sequence ID" value="PIT95666.1"/>
    <property type="molecule type" value="Genomic_DNA"/>
</dbReference>
<evidence type="ECO:0000256" key="1">
    <source>
        <dbReference type="ARBA" id="ARBA00004167"/>
    </source>
</evidence>
<evidence type="ECO:0008006" key="9">
    <source>
        <dbReference type="Google" id="ProtNLM"/>
    </source>
</evidence>
<dbReference type="InterPro" id="IPR000983">
    <property type="entry name" value="Bac_GSPG_pilin"/>
</dbReference>
<name>A0A2M6WSJ1_9BACT</name>
<evidence type="ECO:0000313" key="8">
    <source>
        <dbReference type="Proteomes" id="UP000228533"/>
    </source>
</evidence>
<dbReference type="GO" id="GO:0016020">
    <property type="term" value="C:membrane"/>
    <property type="evidence" value="ECO:0007669"/>
    <property type="project" value="UniProtKB-SubCell"/>
</dbReference>